<keyword evidence="6" id="KW-1185">Reference proteome</keyword>
<dbReference type="InterPro" id="IPR050204">
    <property type="entry name" value="AraC_XylS_family_regulators"/>
</dbReference>
<dbReference type="Proteomes" id="UP001312865">
    <property type="component" value="Unassembled WGS sequence"/>
</dbReference>
<evidence type="ECO:0000259" key="4">
    <source>
        <dbReference type="PROSITE" id="PS01124"/>
    </source>
</evidence>
<keyword evidence="1" id="KW-0805">Transcription regulation</keyword>
<organism evidence="5 6">
    <name type="scientific">Bacillus spongiae</name>
    <dbReference type="NCBI Taxonomy" id="2683610"/>
    <lineage>
        <taxon>Bacteria</taxon>
        <taxon>Bacillati</taxon>
        <taxon>Bacillota</taxon>
        <taxon>Bacilli</taxon>
        <taxon>Bacillales</taxon>
        <taxon>Bacillaceae</taxon>
        <taxon>Bacillus</taxon>
    </lineage>
</organism>
<dbReference type="SUPFAM" id="SSF46689">
    <property type="entry name" value="Homeodomain-like"/>
    <property type="match status" value="1"/>
</dbReference>
<keyword evidence="2" id="KW-0238">DNA-binding</keyword>
<dbReference type="PANTHER" id="PTHR46796">
    <property type="entry name" value="HTH-TYPE TRANSCRIPTIONAL ACTIVATOR RHAS-RELATED"/>
    <property type="match status" value="1"/>
</dbReference>
<dbReference type="InterPro" id="IPR009057">
    <property type="entry name" value="Homeodomain-like_sf"/>
</dbReference>
<dbReference type="PROSITE" id="PS00041">
    <property type="entry name" value="HTH_ARAC_FAMILY_1"/>
    <property type="match status" value="1"/>
</dbReference>
<evidence type="ECO:0000313" key="5">
    <source>
        <dbReference type="EMBL" id="MEI5907016.1"/>
    </source>
</evidence>
<dbReference type="RefSeq" id="WP_336586454.1">
    <property type="nucleotide sequence ID" value="NZ_JBBAXC010000005.1"/>
</dbReference>
<dbReference type="PROSITE" id="PS01124">
    <property type="entry name" value="HTH_ARAC_FAMILY_2"/>
    <property type="match status" value="1"/>
</dbReference>
<keyword evidence="3" id="KW-0804">Transcription</keyword>
<dbReference type="EMBL" id="JBBAXC010000005">
    <property type="protein sequence ID" value="MEI5907016.1"/>
    <property type="molecule type" value="Genomic_DNA"/>
</dbReference>
<accession>A0ABU8HCV2</accession>
<name>A0ABU8HCV2_9BACI</name>
<evidence type="ECO:0000256" key="3">
    <source>
        <dbReference type="ARBA" id="ARBA00023163"/>
    </source>
</evidence>
<gene>
    <name evidence="5" type="ORF">WAK64_08095</name>
</gene>
<dbReference type="Gene3D" id="1.10.10.60">
    <property type="entry name" value="Homeodomain-like"/>
    <property type="match status" value="1"/>
</dbReference>
<sequence length="283" mass="33051">MKEIATLHVPPSERLRKFIDCYWIWESNDEHHLTKLPRVLPNLNMEMIFYYYSPLICIDHKRVSSKLPTAHIAGIQKTHLDLYATGKIGIISVRFLPGTFHYFCNEVISNFTDNICSITDVWGDLGNELQDKIIEAETIKQRIDILEHYLLLLLERYYYHTANHKIQAYAVHKLMNSSRVRSIQTICNEVNISQRQLQRIFNESIGVNPKFFQKISTFVNASKKICLNKEIKYIDIVQESGYYDQAHFIKVFKQFSGINPLAILSSDFMSHFYNTKISSSSKM</sequence>
<proteinExistence type="predicted"/>
<evidence type="ECO:0000313" key="6">
    <source>
        <dbReference type="Proteomes" id="UP001312865"/>
    </source>
</evidence>
<dbReference type="Pfam" id="PF12833">
    <property type="entry name" value="HTH_18"/>
    <property type="match status" value="1"/>
</dbReference>
<dbReference type="PANTHER" id="PTHR46796:SF13">
    <property type="entry name" value="HTH-TYPE TRANSCRIPTIONAL ACTIVATOR RHAS"/>
    <property type="match status" value="1"/>
</dbReference>
<dbReference type="SMART" id="SM00342">
    <property type="entry name" value="HTH_ARAC"/>
    <property type="match status" value="1"/>
</dbReference>
<reference evidence="5 6" key="1">
    <citation type="journal article" date="2018" name="J. Microbiol.">
        <title>Bacillus spongiae sp. nov., isolated from sponge of Jeju Island.</title>
        <authorList>
            <person name="Lee G.E."/>
            <person name="Im W.T."/>
            <person name="Park J.S."/>
        </authorList>
    </citation>
    <scope>NUCLEOTIDE SEQUENCE [LARGE SCALE GENOMIC DNA]</scope>
    <source>
        <strain evidence="5 6">135PIL107-10</strain>
    </source>
</reference>
<evidence type="ECO:0000256" key="2">
    <source>
        <dbReference type="ARBA" id="ARBA00023125"/>
    </source>
</evidence>
<feature type="domain" description="HTH araC/xylS-type" evidence="4">
    <location>
        <begin position="164"/>
        <end position="266"/>
    </location>
</feature>
<comment type="caution">
    <text evidence="5">The sequence shown here is derived from an EMBL/GenBank/DDBJ whole genome shotgun (WGS) entry which is preliminary data.</text>
</comment>
<protein>
    <submittedName>
        <fullName evidence="5">AraC family transcriptional regulator</fullName>
    </submittedName>
</protein>
<dbReference type="InterPro" id="IPR018062">
    <property type="entry name" value="HTH_AraC-typ_CS"/>
</dbReference>
<dbReference type="Pfam" id="PF20240">
    <property type="entry name" value="DUF6597"/>
    <property type="match status" value="1"/>
</dbReference>
<dbReference type="InterPro" id="IPR046532">
    <property type="entry name" value="DUF6597"/>
</dbReference>
<evidence type="ECO:0000256" key="1">
    <source>
        <dbReference type="ARBA" id="ARBA00023015"/>
    </source>
</evidence>
<dbReference type="InterPro" id="IPR018060">
    <property type="entry name" value="HTH_AraC"/>
</dbReference>